<proteinExistence type="predicted"/>
<evidence type="ECO:0000313" key="1">
    <source>
        <dbReference type="EMBL" id="MBC3874487.1"/>
    </source>
</evidence>
<keyword evidence="2" id="KW-1185">Reference proteome</keyword>
<sequence>MKKGNLPWYYHLLFADVINVRVMNILDQYTQLISTVVLITVTIEM</sequence>
<accession>A0ABR6YD81</accession>
<evidence type="ECO:0000313" key="2">
    <source>
        <dbReference type="Proteomes" id="UP000624279"/>
    </source>
</evidence>
<name>A0ABR6YD81_9BURK</name>
<protein>
    <submittedName>
        <fullName evidence="1">Uncharacterized protein</fullName>
    </submittedName>
</protein>
<dbReference type="Proteomes" id="UP000624279">
    <property type="component" value="Unassembled WGS sequence"/>
</dbReference>
<reference evidence="1 2" key="1">
    <citation type="submission" date="2020-08" db="EMBL/GenBank/DDBJ databases">
        <title>Novel species isolated from subtropical streams in China.</title>
        <authorList>
            <person name="Lu H."/>
        </authorList>
    </citation>
    <scope>NUCLEOTIDE SEQUENCE [LARGE SCALE GENOMIC DNA]</scope>
    <source>
        <strain evidence="1 2">LX15W</strain>
    </source>
</reference>
<comment type="caution">
    <text evidence="1">The sequence shown here is derived from an EMBL/GenBank/DDBJ whole genome shotgun (WGS) entry which is preliminary data.</text>
</comment>
<organism evidence="1 2">
    <name type="scientific">Undibacterium flavidum</name>
    <dbReference type="NCBI Taxonomy" id="2762297"/>
    <lineage>
        <taxon>Bacteria</taxon>
        <taxon>Pseudomonadati</taxon>
        <taxon>Pseudomonadota</taxon>
        <taxon>Betaproteobacteria</taxon>
        <taxon>Burkholderiales</taxon>
        <taxon>Oxalobacteraceae</taxon>
        <taxon>Undibacterium</taxon>
    </lineage>
</organism>
<gene>
    <name evidence="1" type="ORF">H8K55_12880</name>
</gene>
<dbReference type="EMBL" id="JACOGA010000011">
    <property type="protein sequence ID" value="MBC3874487.1"/>
    <property type="molecule type" value="Genomic_DNA"/>
</dbReference>
<dbReference type="RefSeq" id="WP_186942479.1">
    <property type="nucleotide sequence ID" value="NZ_JACOGA010000011.1"/>
</dbReference>